<organism evidence="2 3">
    <name type="scientific">Thalassiosira oceanica</name>
    <name type="common">Marine diatom</name>
    <dbReference type="NCBI Taxonomy" id="159749"/>
    <lineage>
        <taxon>Eukaryota</taxon>
        <taxon>Sar</taxon>
        <taxon>Stramenopiles</taxon>
        <taxon>Ochrophyta</taxon>
        <taxon>Bacillariophyta</taxon>
        <taxon>Coscinodiscophyceae</taxon>
        <taxon>Thalassiosirophycidae</taxon>
        <taxon>Thalassiosirales</taxon>
        <taxon>Thalassiosiraceae</taxon>
        <taxon>Thalassiosira</taxon>
    </lineage>
</organism>
<comment type="caution">
    <text evidence="2">The sequence shown here is derived from an EMBL/GenBank/DDBJ whole genome shotgun (WGS) entry which is preliminary data.</text>
</comment>
<feature type="compositionally biased region" description="Polar residues" evidence="1">
    <location>
        <begin position="122"/>
        <end position="131"/>
    </location>
</feature>
<dbReference type="EMBL" id="AGNL01034396">
    <property type="protein sequence ID" value="EJK55285.1"/>
    <property type="molecule type" value="Genomic_DNA"/>
</dbReference>
<feature type="region of interest" description="Disordered" evidence="1">
    <location>
        <begin position="118"/>
        <end position="152"/>
    </location>
</feature>
<reference evidence="2 3" key="1">
    <citation type="journal article" date="2012" name="Genome Biol.">
        <title>Genome and low-iron response of an oceanic diatom adapted to chronic iron limitation.</title>
        <authorList>
            <person name="Lommer M."/>
            <person name="Specht M."/>
            <person name="Roy A.S."/>
            <person name="Kraemer L."/>
            <person name="Andreson R."/>
            <person name="Gutowska M.A."/>
            <person name="Wolf J."/>
            <person name="Bergner S.V."/>
            <person name="Schilhabel M.B."/>
            <person name="Klostermeier U.C."/>
            <person name="Beiko R.G."/>
            <person name="Rosenstiel P."/>
            <person name="Hippler M."/>
            <person name="Laroche J."/>
        </authorList>
    </citation>
    <scope>NUCLEOTIDE SEQUENCE [LARGE SCALE GENOMIC DNA]</scope>
    <source>
        <strain evidence="2 3">CCMP1005</strain>
    </source>
</reference>
<name>K0RQE4_THAOC</name>
<feature type="compositionally biased region" description="Low complexity" evidence="1">
    <location>
        <begin position="132"/>
        <end position="146"/>
    </location>
</feature>
<evidence type="ECO:0000313" key="3">
    <source>
        <dbReference type="Proteomes" id="UP000266841"/>
    </source>
</evidence>
<protein>
    <submittedName>
        <fullName evidence="2">Uncharacterized protein</fullName>
    </submittedName>
</protein>
<keyword evidence="3" id="KW-1185">Reference proteome</keyword>
<accession>K0RQE4</accession>
<dbReference type="Proteomes" id="UP000266841">
    <property type="component" value="Unassembled WGS sequence"/>
</dbReference>
<dbReference type="AlphaFoldDB" id="K0RQE4"/>
<sequence length="225" mass="24201">MYDYSIGIFAFARRHPRLDSQRTFTLELGDVLEAAANDAADSVLALLIGGWCPGAESVLCSLHTAHSIPSPSESRRKICDRVREQDLGRVESQVQVEGVRLSAVYSRRRARARVTEAEFNPPTGSSSTDLISPTVLQTPSPSSTSPLRHPATAHPSLRKVKVLIILVVGSVGLSGPALSFLSSFLAESRSSPSTQQLGRYPSSTSSIRRLAHVPSHHFPAGAKPP</sequence>
<evidence type="ECO:0000313" key="2">
    <source>
        <dbReference type="EMBL" id="EJK55285.1"/>
    </source>
</evidence>
<proteinExistence type="predicted"/>
<gene>
    <name evidence="2" type="ORF">THAOC_24996</name>
</gene>
<evidence type="ECO:0000256" key="1">
    <source>
        <dbReference type="SAM" id="MobiDB-lite"/>
    </source>
</evidence>